<name>A0A1J5RH85_9ZZZZ</name>
<keyword evidence="1 2" id="KW-0812">Transmembrane</keyword>
<organism evidence="2">
    <name type="scientific">mine drainage metagenome</name>
    <dbReference type="NCBI Taxonomy" id="410659"/>
    <lineage>
        <taxon>unclassified sequences</taxon>
        <taxon>metagenomes</taxon>
        <taxon>ecological metagenomes</taxon>
    </lineage>
</organism>
<dbReference type="InterPro" id="IPR019051">
    <property type="entry name" value="Trp_biosyn_TM_oprn/chp"/>
</dbReference>
<sequence>MSGDAGVRGRRVGRGRTILVVLVTAGVVFAVAAPAWVRAVGSTALVAHVPVAISGTRASTVVGAAALVLLAAGGALSLVGRAGRWVVAVVVIAAGILVAGSALAVIVDPIPVATAAVAEQTGAGALSGAVQLTVFPYLATVVGVVVVAVGGFVARVSGAWATSARHDVAAAAAPDDDQGAWDALTRGDDPT</sequence>
<feature type="transmembrane region" description="Helical" evidence="1">
    <location>
        <begin position="18"/>
        <end position="37"/>
    </location>
</feature>
<accession>A0A1J5RH85</accession>
<proteinExistence type="predicted"/>
<dbReference type="Pfam" id="PF09534">
    <property type="entry name" value="Trp_oprn_chp"/>
    <property type="match status" value="1"/>
</dbReference>
<evidence type="ECO:0000256" key="1">
    <source>
        <dbReference type="SAM" id="Phobius"/>
    </source>
</evidence>
<keyword evidence="1" id="KW-0472">Membrane</keyword>
<feature type="transmembrane region" description="Helical" evidence="1">
    <location>
        <begin position="57"/>
        <end position="78"/>
    </location>
</feature>
<reference evidence="2" key="1">
    <citation type="submission" date="2016-10" db="EMBL/GenBank/DDBJ databases">
        <title>Sequence of Gallionella enrichment culture.</title>
        <authorList>
            <person name="Poehlein A."/>
            <person name="Muehling M."/>
            <person name="Daniel R."/>
        </authorList>
    </citation>
    <scope>NUCLEOTIDE SEQUENCE</scope>
</reference>
<feature type="transmembrane region" description="Helical" evidence="1">
    <location>
        <begin position="85"/>
        <end position="107"/>
    </location>
</feature>
<keyword evidence="1" id="KW-1133">Transmembrane helix</keyword>
<protein>
    <submittedName>
        <fullName evidence="2">Tryptophan-associated transmembrane protein</fullName>
    </submittedName>
</protein>
<feature type="transmembrane region" description="Helical" evidence="1">
    <location>
        <begin position="134"/>
        <end position="156"/>
    </location>
</feature>
<gene>
    <name evidence="2" type="ORF">GALL_267560</name>
</gene>
<dbReference type="AlphaFoldDB" id="A0A1J5RH85"/>
<comment type="caution">
    <text evidence="2">The sequence shown here is derived from an EMBL/GenBank/DDBJ whole genome shotgun (WGS) entry which is preliminary data.</text>
</comment>
<evidence type="ECO:0000313" key="2">
    <source>
        <dbReference type="EMBL" id="OIQ91359.1"/>
    </source>
</evidence>
<dbReference type="EMBL" id="MLJW01000262">
    <property type="protein sequence ID" value="OIQ91359.1"/>
    <property type="molecule type" value="Genomic_DNA"/>
</dbReference>